<gene>
    <name evidence="1" type="ORF">KPL71_005469</name>
</gene>
<name>A0ACB8NEK1_CITSI</name>
<evidence type="ECO:0000313" key="1">
    <source>
        <dbReference type="EMBL" id="KAH9796257.1"/>
    </source>
</evidence>
<organism evidence="1 2">
    <name type="scientific">Citrus sinensis</name>
    <name type="common">Sweet orange</name>
    <name type="synonym">Citrus aurantium var. sinensis</name>
    <dbReference type="NCBI Taxonomy" id="2711"/>
    <lineage>
        <taxon>Eukaryota</taxon>
        <taxon>Viridiplantae</taxon>
        <taxon>Streptophyta</taxon>
        <taxon>Embryophyta</taxon>
        <taxon>Tracheophyta</taxon>
        <taxon>Spermatophyta</taxon>
        <taxon>Magnoliopsida</taxon>
        <taxon>eudicotyledons</taxon>
        <taxon>Gunneridae</taxon>
        <taxon>Pentapetalae</taxon>
        <taxon>rosids</taxon>
        <taxon>malvids</taxon>
        <taxon>Sapindales</taxon>
        <taxon>Rutaceae</taxon>
        <taxon>Aurantioideae</taxon>
        <taxon>Citrus</taxon>
    </lineage>
</organism>
<dbReference type="EMBL" id="CM039171">
    <property type="protein sequence ID" value="KAH9796257.1"/>
    <property type="molecule type" value="Genomic_DNA"/>
</dbReference>
<keyword evidence="2" id="KW-1185">Reference proteome</keyword>
<proteinExistence type="predicted"/>
<accession>A0ACB8NEK1</accession>
<evidence type="ECO:0000313" key="2">
    <source>
        <dbReference type="Proteomes" id="UP000829398"/>
    </source>
</evidence>
<reference evidence="2" key="1">
    <citation type="journal article" date="2023" name="Hortic. Res.">
        <title>A chromosome-level phased genome enabling allele-level studies in sweet orange: a case study on citrus Huanglongbing tolerance.</title>
        <authorList>
            <person name="Wu B."/>
            <person name="Yu Q."/>
            <person name="Deng Z."/>
            <person name="Duan Y."/>
            <person name="Luo F."/>
            <person name="Gmitter F. Jr."/>
        </authorList>
    </citation>
    <scope>NUCLEOTIDE SEQUENCE [LARGE SCALE GENOMIC DNA]</scope>
    <source>
        <strain evidence="2">cv. Valencia</strain>
    </source>
</reference>
<protein>
    <submittedName>
        <fullName evidence="1">Auxin response factor 6</fullName>
    </submittedName>
</protein>
<dbReference type="Proteomes" id="UP000829398">
    <property type="component" value="Chromosome 2"/>
</dbReference>
<comment type="caution">
    <text evidence="1">The sequence shown here is derived from an EMBL/GenBank/DDBJ whole genome shotgun (WGS) entry which is preliminary data.</text>
</comment>
<sequence>MRLSTAGFSPQHQEGEKRVLNSELWHACAGPLVSLPAVGSRVVYFPQGHSEQVAASTNKEVDAHIPNYPSLPPQLICQLHNVTMHADIETDEVYAQMTLQPLSPQEQKEAYLPAELGTLSKQPTNYFCKTLTASDTSTHGGFSVPRRAAEKVFPPLDFSQQPPAQELIARDLHDNEWKFRHIFRGQPKRHLLTTGWSVFVSAKRLVAGDSVLFIWNDKNQLLLGIRRANRPPTVMPSSVLSSDSMHLGLLAAAAHAAATNSRFTIFYNPRASPSEFVIPLAKYIKAVYHTRVSVGMRFRMLFETEESSVRRYMGTITGISDLDPVKWPNSHWRSVKVGWDESTAGERQPRVSLWEIEPLTTFPMYSSPFPLRLKRPWPVGLPAFHGIKDEDLGINSQLMWLRGDGDRGMQSLNFQGLGVTPWMQPRMDASMLGLQNDMYQAMAAAALREMRAVDPSKPNAASLMQFQQPQNLPSRTSALVQSQMLQQSHPQQTFLQGVQENQHQSQSQTHSQSHLLQPQLQHSHSFNNQQQQPLPQPQQQVDHQQIPSAVSAMSQFASVSQSQSPPMQAISSLCQQQSFSDSNGNPATNPIVSPLHSLLGSYAQDESSHLLNLPRSNPLIHSPTWPSKRAAVEPLFSSGAPQCVYKSGSFGRSLDITKFSSYHELRSELARMFGLEGHLEDPLRSGWQLVFVDRENDVLLLGDGPWP</sequence>